<gene>
    <name evidence="4" type="ORF">BT63DRAFT_480486</name>
</gene>
<dbReference type="Proteomes" id="UP000799302">
    <property type="component" value="Unassembled WGS sequence"/>
</dbReference>
<accession>A0A6A6U7X7</accession>
<feature type="transmembrane region" description="Helical" evidence="1">
    <location>
        <begin position="268"/>
        <end position="289"/>
    </location>
</feature>
<feature type="signal peptide" evidence="2">
    <location>
        <begin position="1"/>
        <end position="22"/>
    </location>
</feature>
<sequence>MARPKLHLIALIFFSIISTILAQNDTKVQLDLVFPKNNSVYKPVFPFPVVFAVHNAALSWPYRVLFWWDLIAMDIDGHEPLLLPIIASGGYDPHWPLDSRTFSRGAAPPSPFLLINSTSQMVNTTSQSFMLQYRFGLWNNCSVIRKEMKDNYASKNSIYDISGEVYFNVSREHGDTPNISSGGKCATPLGAIGILNRTADEEGWACPDLQSPPPKPDSCAFIVNDSVANAVATAMVSEMECMQKETWPNFTGIVGKCFGKEMVGGASMILPATITALIILLGLGIPLVIS</sequence>
<dbReference type="OrthoDB" id="3793785at2759"/>
<feature type="chain" id="PRO_5025347796" description="DUF7136 domain-containing protein" evidence="2">
    <location>
        <begin position="23"/>
        <end position="290"/>
    </location>
</feature>
<dbReference type="InterPro" id="IPR055560">
    <property type="entry name" value="DUF7136"/>
</dbReference>
<keyword evidence="1" id="KW-0812">Transmembrane</keyword>
<proteinExistence type="predicted"/>
<evidence type="ECO:0000256" key="2">
    <source>
        <dbReference type="SAM" id="SignalP"/>
    </source>
</evidence>
<keyword evidence="1" id="KW-1133">Transmembrane helix</keyword>
<dbReference type="AlphaFoldDB" id="A0A6A6U7X7"/>
<keyword evidence="1" id="KW-0472">Membrane</keyword>
<dbReference type="Pfam" id="PF23584">
    <property type="entry name" value="DUF7136"/>
    <property type="match status" value="1"/>
</dbReference>
<feature type="domain" description="DUF7136" evidence="3">
    <location>
        <begin position="26"/>
        <end position="239"/>
    </location>
</feature>
<protein>
    <recommendedName>
        <fullName evidence="3">DUF7136 domain-containing protein</fullName>
    </recommendedName>
</protein>
<keyword evidence="2" id="KW-0732">Signal</keyword>
<evidence type="ECO:0000259" key="3">
    <source>
        <dbReference type="Pfam" id="PF23584"/>
    </source>
</evidence>
<name>A0A6A6U7X7_9PEZI</name>
<keyword evidence="5" id="KW-1185">Reference proteome</keyword>
<reference evidence="4" key="1">
    <citation type="journal article" date="2020" name="Stud. Mycol.">
        <title>101 Dothideomycetes genomes: a test case for predicting lifestyles and emergence of pathogens.</title>
        <authorList>
            <person name="Haridas S."/>
            <person name="Albert R."/>
            <person name="Binder M."/>
            <person name="Bloem J."/>
            <person name="Labutti K."/>
            <person name="Salamov A."/>
            <person name="Andreopoulos B."/>
            <person name="Baker S."/>
            <person name="Barry K."/>
            <person name="Bills G."/>
            <person name="Bluhm B."/>
            <person name="Cannon C."/>
            <person name="Castanera R."/>
            <person name="Culley D."/>
            <person name="Daum C."/>
            <person name="Ezra D."/>
            <person name="Gonzalez J."/>
            <person name="Henrissat B."/>
            <person name="Kuo A."/>
            <person name="Liang C."/>
            <person name="Lipzen A."/>
            <person name="Lutzoni F."/>
            <person name="Magnuson J."/>
            <person name="Mondo S."/>
            <person name="Nolan M."/>
            <person name="Ohm R."/>
            <person name="Pangilinan J."/>
            <person name="Park H.-J."/>
            <person name="Ramirez L."/>
            <person name="Alfaro M."/>
            <person name="Sun H."/>
            <person name="Tritt A."/>
            <person name="Yoshinaga Y."/>
            <person name="Zwiers L.-H."/>
            <person name="Turgeon B."/>
            <person name="Goodwin S."/>
            <person name="Spatafora J."/>
            <person name="Crous P."/>
            <person name="Grigoriev I."/>
        </authorList>
    </citation>
    <scope>NUCLEOTIDE SEQUENCE</scope>
    <source>
        <strain evidence="4">CBS 115976</strain>
    </source>
</reference>
<dbReference type="EMBL" id="MU004237">
    <property type="protein sequence ID" value="KAF2667537.1"/>
    <property type="molecule type" value="Genomic_DNA"/>
</dbReference>
<evidence type="ECO:0000313" key="4">
    <source>
        <dbReference type="EMBL" id="KAF2667537.1"/>
    </source>
</evidence>
<evidence type="ECO:0000256" key="1">
    <source>
        <dbReference type="SAM" id="Phobius"/>
    </source>
</evidence>
<organism evidence="4 5">
    <name type="scientific">Microthyrium microscopicum</name>
    <dbReference type="NCBI Taxonomy" id="703497"/>
    <lineage>
        <taxon>Eukaryota</taxon>
        <taxon>Fungi</taxon>
        <taxon>Dikarya</taxon>
        <taxon>Ascomycota</taxon>
        <taxon>Pezizomycotina</taxon>
        <taxon>Dothideomycetes</taxon>
        <taxon>Dothideomycetes incertae sedis</taxon>
        <taxon>Microthyriales</taxon>
        <taxon>Microthyriaceae</taxon>
        <taxon>Microthyrium</taxon>
    </lineage>
</organism>
<evidence type="ECO:0000313" key="5">
    <source>
        <dbReference type="Proteomes" id="UP000799302"/>
    </source>
</evidence>